<name>A0A8T0JD16_CERPU</name>
<feature type="compositionally biased region" description="Basic and acidic residues" evidence="2">
    <location>
        <begin position="430"/>
        <end position="451"/>
    </location>
</feature>
<evidence type="ECO:0000259" key="3">
    <source>
        <dbReference type="Pfam" id="PF07819"/>
    </source>
</evidence>
<dbReference type="InterPro" id="IPR012908">
    <property type="entry name" value="PGAP1-ab_dom-like"/>
</dbReference>
<accession>A0A8T0JD16</accession>
<dbReference type="EC" id="3.1.-.-" evidence="1"/>
<gene>
    <name evidence="4" type="ORF">KC19_1G315300</name>
</gene>
<dbReference type="GO" id="GO:0015031">
    <property type="term" value="P:protein transport"/>
    <property type="evidence" value="ECO:0007669"/>
    <property type="project" value="UniProtKB-KW"/>
</dbReference>
<comment type="similarity">
    <text evidence="1">Belongs to the GPI inositol-deacylase family.</text>
</comment>
<dbReference type="PANTHER" id="PTHR47346">
    <property type="entry name" value="HYDROLASES, ACTING ON ESTER BOND"/>
    <property type="match status" value="1"/>
</dbReference>
<evidence type="ECO:0000256" key="1">
    <source>
        <dbReference type="RuleBase" id="RU365011"/>
    </source>
</evidence>
<feature type="transmembrane region" description="Helical" evidence="1">
    <location>
        <begin position="1066"/>
        <end position="1087"/>
    </location>
</feature>
<dbReference type="InterPro" id="IPR029058">
    <property type="entry name" value="AB_hydrolase_fold"/>
</dbReference>
<evidence type="ECO:0000313" key="5">
    <source>
        <dbReference type="Proteomes" id="UP000822688"/>
    </source>
</evidence>
<keyword evidence="1" id="KW-0813">Transport</keyword>
<feature type="transmembrane region" description="Helical" evidence="1">
    <location>
        <begin position="759"/>
        <end position="779"/>
    </location>
</feature>
<feature type="region of interest" description="Disordered" evidence="2">
    <location>
        <begin position="430"/>
        <end position="452"/>
    </location>
</feature>
<dbReference type="AlphaFoldDB" id="A0A8T0JD16"/>
<comment type="caution">
    <text evidence="4">The sequence shown here is derived from an EMBL/GenBank/DDBJ whole genome shotgun (WGS) entry which is preliminary data.</text>
</comment>
<evidence type="ECO:0000256" key="2">
    <source>
        <dbReference type="SAM" id="MobiDB-lite"/>
    </source>
</evidence>
<evidence type="ECO:0000313" key="4">
    <source>
        <dbReference type="EMBL" id="KAG0593246.1"/>
    </source>
</evidence>
<feature type="transmembrane region" description="Helical" evidence="1">
    <location>
        <begin position="996"/>
        <end position="1015"/>
    </location>
</feature>
<feature type="transmembrane region" description="Helical" evidence="1">
    <location>
        <begin position="1027"/>
        <end position="1046"/>
    </location>
</feature>
<feature type="transmembrane region" description="Helical" evidence="1">
    <location>
        <begin position="912"/>
        <end position="937"/>
    </location>
</feature>
<dbReference type="EMBL" id="CM026421">
    <property type="protein sequence ID" value="KAG0593246.1"/>
    <property type="molecule type" value="Genomic_DNA"/>
</dbReference>
<keyword evidence="5" id="KW-1185">Reference proteome</keyword>
<proteinExistence type="inferred from homology"/>
<dbReference type="GO" id="GO:0005789">
    <property type="term" value="C:endoplasmic reticulum membrane"/>
    <property type="evidence" value="ECO:0007669"/>
    <property type="project" value="UniProtKB-SubCell"/>
</dbReference>
<keyword evidence="1" id="KW-0653">Protein transport</keyword>
<dbReference type="Pfam" id="PF07819">
    <property type="entry name" value="PGAP1"/>
    <property type="match status" value="1"/>
</dbReference>
<dbReference type="PANTHER" id="PTHR47346:SF1">
    <property type="entry name" value="GPI INOSITOL-DEACYLASE"/>
    <property type="match status" value="1"/>
</dbReference>
<comment type="function">
    <text evidence="1">Involved in inositol deacylation of GPI-anchored proteins which plays important roles in the quality control and ER-associated degradation of GPI-anchored proteins.</text>
</comment>
<feature type="domain" description="GPI inositol-deacylase PGAP1-like alpha/beta" evidence="3">
    <location>
        <begin position="83"/>
        <end position="363"/>
    </location>
</feature>
<keyword evidence="1" id="KW-0378">Hydrolase</keyword>
<dbReference type="Gene3D" id="3.40.50.1820">
    <property type="entry name" value="alpha/beta hydrolase"/>
    <property type="match status" value="1"/>
</dbReference>
<feature type="compositionally biased region" description="Polar residues" evidence="2">
    <location>
        <begin position="547"/>
        <end position="562"/>
    </location>
</feature>
<reference evidence="4" key="1">
    <citation type="submission" date="2020-06" db="EMBL/GenBank/DDBJ databases">
        <title>WGS assembly of Ceratodon purpureus strain R40.</title>
        <authorList>
            <person name="Carey S.B."/>
            <person name="Jenkins J."/>
            <person name="Shu S."/>
            <person name="Lovell J.T."/>
            <person name="Sreedasyam A."/>
            <person name="Maumus F."/>
            <person name="Tiley G.P."/>
            <person name="Fernandez-Pozo N."/>
            <person name="Barry K."/>
            <person name="Chen C."/>
            <person name="Wang M."/>
            <person name="Lipzen A."/>
            <person name="Daum C."/>
            <person name="Saski C.A."/>
            <person name="Payton A.C."/>
            <person name="Mcbreen J.C."/>
            <person name="Conrad R.E."/>
            <person name="Kollar L.M."/>
            <person name="Olsson S."/>
            <person name="Huttunen S."/>
            <person name="Landis J.B."/>
            <person name="Wickett N.J."/>
            <person name="Johnson M.G."/>
            <person name="Rensing S.A."/>
            <person name="Grimwood J."/>
            <person name="Schmutz J."/>
            <person name="Mcdaniel S.F."/>
        </authorList>
    </citation>
    <scope>NUCLEOTIDE SEQUENCE</scope>
    <source>
        <strain evidence="4">R40</strain>
    </source>
</reference>
<feature type="transmembrane region" description="Helical" evidence="1">
    <location>
        <begin position="800"/>
        <end position="821"/>
    </location>
</feature>
<keyword evidence="1" id="KW-0256">Endoplasmic reticulum</keyword>
<keyword evidence="1" id="KW-0472">Membrane</keyword>
<keyword evidence="1" id="KW-0812">Transmembrane</keyword>
<protein>
    <recommendedName>
        <fullName evidence="1">GPI inositol-deacylase</fullName>
        <ecNumber evidence="1">3.1.-.-</ecNumber>
    </recommendedName>
</protein>
<dbReference type="GO" id="GO:0016788">
    <property type="term" value="F:hydrolase activity, acting on ester bonds"/>
    <property type="evidence" value="ECO:0007669"/>
    <property type="project" value="InterPro"/>
</dbReference>
<dbReference type="SUPFAM" id="SSF53474">
    <property type="entry name" value="alpha/beta-Hydrolases"/>
    <property type="match status" value="1"/>
</dbReference>
<feature type="transmembrane region" description="Helical" evidence="1">
    <location>
        <begin position="12"/>
        <end position="31"/>
    </location>
</feature>
<comment type="subcellular location">
    <subcellularLocation>
        <location evidence="1">Endoplasmic reticulum membrane</location>
    </subcellularLocation>
</comment>
<keyword evidence="1" id="KW-1133">Transmembrane helix</keyword>
<feature type="region of interest" description="Disordered" evidence="2">
    <location>
        <begin position="543"/>
        <end position="568"/>
    </location>
</feature>
<organism evidence="4 5">
    <name type="scientific">Ceratodon purpureus</name>
    <name type="common">Fire moss</name>
    <name type="synonym">Dicranum purpureum</name>
    <dbReference type="NCBI Taxonomy" id="3225"/>
    <lineage>
        <taxon>Eukaryota</taxon>
        <taxon>Viridiplantae</taxon>
        <taxon>Streptophyta</taxon>
        <taxon>Embryophyta</taxon>
        <taxon>Bryophyta</taxon>
        <taxon>Bryophytina</taxon>
        <taxon>Bryopsida</taxon>
        <taxon>Dicranidae</taxon>
        <taxon>Pseudoditrichales</taxon>
        <taxon>Ditrichaceae</taxon>
        <taxon>Ceratodon</taxon>
    </lineage>
</organism>
<sequence>MGAIKAGWCKYRIFVAIVIAVSITAGGLLGFHKPLLKGCTMTYMYPTYIPVPLPSNATGSKYSLYLYHEGWKKIDYQLHLVKLSGVPVLFIPGNGGSYKQVRSIAAESDRAYIGGPQDVQYYQQSAFTPLEAGSLQDDLQFSELLAKIRIEGQYANHLDWFAVDLEGEHSAMDGWILEEHSEYVVQAVHRILNRYRDSLDTRSKHNDDKGEILPTNVILVGHSMGGFVARAAVVHPELRAGSVRTVVTLSSPHRSPPLEVQPSFGRFFSKVNDAWVEGYKSVRSSDGHLLKPPLSDVVVVSIAGGTRDYQVRSRMASLDGIVPPTNGLTIGAAGMVNVFLSTEHQSILWCNQVVMQVSHTLLQLIDQETGQQMTSPHARMAVFVSNLRSALPHAFDWLPSITSRIPVSSVKTTNTGRGIRALGEDEEVEVDHSESRIRKPNRKVEQKERNQDPFACPSSVSWLKEIPQTDFYIKSNVMTVLAMDGRRRVMDIEKYAKDGDWFIMATNLAPCVGVRVHLWPGNAKSGGLLDFDIAVEVTTKMAEVPTGPTQRQTEPGGQTEQAPPSGVLRLSPSDLRGFKYLSVSVAPRPSVSGRPPPAASMAVGQFFNPKDGRMTMSPISLLSTMYRKQEFLLGEDHPLLWNISIAVSAGTLPVNLTVKALSCGIQSTVLAKEDPAPEELLKLCKARCFPPVALVWDPPFGLEVLPNLDSEIVVVDSAPAIWGSSYGSEHTTIVLLVDPHCSYKASLEVSLPTAASRFLLVYGLQITGLAVAAVLFALMRQARAWELDLMVPSVVSCIEANLRFPFPLLLLAPGVSVVYYLCSVFGTETPPPLISFLGVSLVCYIFANGVVALLAIVSNIIFQAASFIQVFFKLRFQALEDRSRGRGSGFLCGCCSWGSNSKVLKKLRAKPLLALAAGITVLLVLVHPLIGLIVLLLVHTWNCQNALCSHRLQKTLQWNAKKEDDQVRTLSDELNKPAALTYGENHLESYRYRQGLLLLHLLTAIMLGPSLAAWVQRAGMDQTLPSFLDSVLCFGIVLHGLYLSVSDANVAFIPLSPLLGPKAAEAGFSFIYGMAGLYCYFAGLALAPYKAYYALALIGAVTAGLRFKDKQAQGLKGDVFGKRRHSHTHKH</sequence>
<dbReference type="Proteomes" id="UP000822688">
    <property type="component" value="Chromosome 1"/>
</dbReference>
<feature type="transmembrane region" description="Helical" evidence="1">
    <location>
        <begin position="833"/>
        <end position="857"/>
    </location>
</feature>